<name>Q0U8D0_PHANO</name>
<reference evidence="2" key="1">
    <citation type="journal article" date="2007" name="Plant Cell">
        <title>Dothideomycete-plant interactions illuminated by genome sequencing and EST analysis of the wheat pathogen Stagonospora nodorum.</title>
        <authorList>
            <person name="Hane J.K."/>
            <person name="Lowe R.G."/>
            <person name="Solomon P.S."/>
            <person name="Tan K.C."/>
            <person name="Schoch C.L."/>
            <person name="Spatafora J.W."/>
            <person name="Crous P.W."/>
            <person name="Kodira C."/>
            <person name="Birren B.W."/>
            <person name="Galagan J.E."/>
            <person name="Torriani S.F."/>
            <person name="McDonald B.A."/>
            <person name="Oliver R.P."/>
        </authorList>
    </citation>
    <scope>NUCLEOTIDE SEQUENCE [LARGE SCALE GENOMIC DNA]</scope>
    <source>
        <strain evidence="2">SN15 / ATCC MYA-4574 / FGSC 10173</strain>
    </source>
</reference>
<dbReference type="RefSeq" id="XP_001802215.1">
    <property type="nucleotide sequence ID" value="XM_001802163.1"/>
</dbReference>
<dbReference type="GeneID" id="5979125"/>
<dbReference type="InParanoid" id="Q0U8D0"/>
<evidence type="ECO:0000313" key="1">
    <source>
        <dbReference type="EMBL" id="EAT80396.1"/>
    </source>
</evidence>
<dbReference type="AlphaFoldDB" id="Q0U8D0"/>
<gene>
    <name evidence="1" type="ORF">SNOG_11984</name>
</gene>
<protein>
    <submittedName>
        <fullName evidence="1">Uncharacterized protein</fullName>
    </submittedName>
</protein>
<proteinExistence type="predicted"/>
<dbReference type="KEGG" id="pno:SNOG_11984"/>
<accession>Q0U8D0</accession>
<dbReference type="Proteomes" id="UP000001055">
    <property type="component" value="Unassembled WGS sequence"/>
</dbReference>
<evidence type="ECO:0000313" key="2">
    <source>
        <dbReference type="Proteomes" id="UP000001055"/>
    </source>
</evidence>
<dbReference type="EMBL" id="CH445345">
    <property type="protein sequence ID" value="EAT80396.1"/>
    <property type="molecule type" value="Genomic_DNA"/>
</dbReference>
<sequence>MVSFTIMLCSLRDRNGAGSEYLVAERLTDCSGIPSLHGHANGDYDPKAAVWPGASVMSLCTPYILEALLENFPNDAIVGILGAPINPEDALLESIPLD</sequence>
<organism evidence="1 2">
    <name type="scientific">Phaeosphaeria nodorum (strain SN15 / ATCC MYA-4574 / FGSC 10173)</name>
    <name type="common">Glume blotch fungus</name>
    <name type="synonym">Parastagonospora nodorum</name>
    <dbReference type="NCBI Taxonomy" id="321614"/>
    <lineage>
        <taxon>Eukaryota</taxon>
        <taxon>Fungi</taxon>
        <taxon>Dikarya</taxon>
        <taxon>Ascomycota</taxon>
        <taxon>Pezizomycotina</taxon>
        <taxon>Dothideomycetes</taxon>
        <taxon>Pleosporomycetidae</taxon>
        <taxon>Pleosporales</taxon>
        <taxon>Pleosporineae</taxon>
        <taxon>Phaeosphaeriaceae</taxon>
        <taxon>Parastagonospora</taxon>
    </lineage>
</organism>